<evidence type="ECO:0000256" key="1">
    <source>
        <dbReference type="ARBA" id="ARBA00006509"/>
    </source>
</evidence>
<dbReference type="GO" id="GO:0005840">
    <property type="term" value="C:ribosome"/>
    <property type="evidence" value="ECO:0007669"/>
    <property type="project" value="UniProtKB-KW"/>
</dbReference>
<evidence type="ECO:0000256" key="3">
    <source>
        <dbReference type="ARBA" id="ARBA00022980"/>
    </source>
</evidence>
<comment type="subunit">
    <text evidence="2">Component of the large ribosomal subunit.</text>
</comment>
<organism evidence="8 9">
    <name type="scientific">Plectus sambesii</name>
    <dbReference type="NCBI Taxonomy" id="2011161"/>
    <lineage>
        <taxon>Eukaryota</taxon>
        <taxon>Metazoa</taxon>
        <taxon>Ecdysozoa</taxon>
        <taxon>Nematoda</taxon>
        <taxon>Chromadorea</taxon>
        <taxon>Plectida</taxon>
        <taxon>Plectina</taxon>
        <taxon>Plectoidea</taxon>
        <taxon>Plectidae</taxon>
        <taxon>Plectus</taxon>
    </lineage>
</organism>
<sequence length="184" mass="20999">MPPPPMYSDYPPLPPPSGPMMDRRPPGFYQPPMPMPMSPAGPIHARPPPPGYFPPRPPPPMPNRGRYQHRGPHGGHLKKPAKMTNVEAFATGDNKGYKVTKNTRKPRQAAHRGRVTKKAKIVRDVVREVTGFAAYERRTMELLRISKDKKALKYLKKRIGSHLRAKKKRDEIQSILTNMRKHHK</sequence>
<feature type="compositionally biased region" description="Basic residues" evidence="7">
    <location>
        <begin position="66"/>
        <end position="81"/>
    </location>
</feature>
<dbReference type="FunFam" id="1.10.10.1760:FF:000001">
    <property type="entry name" value="60S ribosomal protein L36"/>
    <property type="match status" value="1"/>
</dbReference>
<dbReference type="GO" id="GO:0006412">
    <property type="term" value="P:translation"/>
    <property type="evidence" value="ECO:0007669"/>
    <property type="project" value="InterPro"/>
</dbReference>
<evidence type="ECO:0000256" key="6">
    <source>
        <dbReference type="ARBA" id="ARBA00035331"/>
    </source>
</evidence>
<evidence type="ECO:0000256" key="4">
    <source>
        <dbReference type="ARBA" id="ARBA00023274"/>
    </source>
</evidence>
<keyword evidence="3" id="KW-0689">Ribosomal protein</keyword>
<name>A0A914WCK3_9BILA</name>
<dbReference type="InterPro" id="IPR038097">
    <property type="entry name" value="Ribosomal_eL36_sf"/>
</dbReference>
<evidence type="ECO:0000313" key="9">
    <source>
        <dbReference type="WBParaSite" id="PSAMB.scaffold3541size17872.g21844.t1"/>
    </source>
</evidence>
<comment type="similarity">
    <text evidence="1">Belongs to the eukaryotic ribosomal protein eL36 family.</text>
</comment>
<dbReference type="GO" id="GO:1990904">
    <property type="term" value="C:ribonucleoprotein complex"/>
    <property type="evidence" value="ECO:0007669"/>
    <property type="project" value="UniProtKB-KW"/>
</dbReference>
<evidence type="ECO:0000256" key="2">
    <source>
        <dbReference type="ARBA" id="ARBA00011133"/>
    </source>
</evidence>
<keyword evidence="8" id="KW-1185">Reference proteome</keyword>
<evidence type="ECO:0000256" key="7">
    <source>
        <dbReference type="SAM" id="MobiDB-lite"/>
    </source>
</evidence>
<feature type="compositionally biased region" description="Pro residues" evidence="7">
    <location>
        <begin position="1"/>
        <end position="18"/>
    </location>
</feature>
<keyword evidence="4" id="KW-0687">Ribonucleoprotein</keyword>
<protein>
    <recommendedName>
        <fullName evidence="5">Large ribosomal subunit protein eL36</fullName>
    </recommendedName>
    <alternativeName>
        <fullName evidence="6">60S ribosomal protein L36</fullName>
    </alternativeName>
</protein>
<dbReference type="GO" id="GO:0003735">
    <property type="term" value="F:structural constituent of ribosome"/>
    <property type="evidence" value="ECO:0007669"/>
    <property type="project" value="InterPro"/>
</dbReference>
<feature type="region of interest" description="Disordered" evidence="7">
    <location>
        <begin position="1"/>
        <end position="112"/>
    </location>
</feature>
<accession>A0A914WCK3</accession>
<dbReference type="AlphaFoldDB" id="A0A914WCK3"/>
<dbReference type="Pfam" id="PF01158">
    <property type="entry name" value="Ribosomal_L36e"/>
    <property type="match status" value="1"/>
</dbReference>
<feature type="compositionally biased region" description="Pro residues" evidence="7">
    <location>
        <begin position="28"/>
        <end position="62"/>
    </location>
</feature>
<dbReference type="WBParaSite" id="PSAMB.scaffold3541size17872.g21844.t1">
    <property type="protein sequence ID" value="PSAMB.scaffold3541size17872.g21844.t1"/>
    <property type="gene ID" value="PSAMB.scaffold3541size17872.g21844"/>
</dbReference>
<dbReference type="InterPro" id="IPR000509">
    <property type="entry name" value="Ribosomal_eL36"/>
</dbReference>
<proteinExistence type="inferred from homology"/>
<feature type="compositionally biased region" description="Basic residues" evidence="7">
    <location>
        <begin position="101"/>
        <end position="112"/>
    </location>
</feature>
<dbReference type="Gene3D" id="1.10.10.1760">
    <property type="entry name" value="60S ribosomal protein L36"/>
    <property type="match status" value="1"/>
</dbReference>
<reference evidence="9" key="1">
    <citation type="submission" date="2022-11" db="UniProtKB">
        <authorList>
            <consortium name="WormBaseParasite"/>
        </authorList>
    </citation>
    <scope>IDENTIFICATION</scope>
</reference>
<evidence type="ECO:0000313" key="8">
    <source>
        <dbReference type="Proteomes" id="UP000887566"/>
    </source>
</evidence>
<dbReference type="Proteomes" id="UP000887566">
    <property type="component" value="Unplaced"/>
</dbReference>
<evidence type="ECO:0000256" key="5">
    <source>
        <dbReference type="ARBA" id="ARBA00035226"/>
    </source>
</evidence>
<dbReference type="PANTHER" id="PTHR10114">
    <property type="entry name" value="60S RIBOSOMAL PROTEIN L36"/>
    <property type="match status" value="1"/>
</dbReference>